<dbReference type="NCBIfam" id="TIGR01977">
    <property type="entry name" value="am_tr_V_EF2568"/>
    <property type="match status" value="1"/>
</dbReference>
<keyword evidence="8" id="KW-1185">Reference proteome</keyword>
<dbReference type="OrthoDB" id="9804366at2"/>
<evidence type="ECO:0000259" key="6">
    <source>
        <dbReference type="Pfam" id="PF00266"/>
    </source>
</evidence>
<evidence type="ECO:0000256" key="3">
    <source>
        <dbReference type="ARBA" id="ARBA00012239"/>
    </source>
</evidence>
<dbReference type="InterPro" id="IPR016454">
    <property type="entry name" value="Cysteine_dSase"/>
</dbReference>
<dbReference type="PANTHER" id="PTHR43586">
    <property type="entry name" value="CYSTEINE DESULFURASE"/>
    <property type="match status" value="1"/>
</dbReference>
<evidence type="ECO:0000256" key="4">
    <source>
        <dbReference type="ARBA" id="ARBA00022898"/>
    </source>
</evidence>
<dbReference type="Gene3D" id="3.40.640.10">
    <property type="entry name" value="Type I PLP-dependent aspartate aminotransferase-like (Major domain)"/>
    <property type="match status" value="1"/>
</dbReference>
<dbReference type="Pfam" id="PF00266">
    <property type="entry name" value="Aminotran_5"/>
    <property type="match status" value="1"/>
</dbReference>
<dbReference type="Gene3D" id="3.90.1150.10">
    <property type="entry name" value="Aspartate Aminotransferase, domain 1"/>
    <property type="match status" value="1"/>
</dbReference>
<comment type="caution">
    <text evidence="7">The sequence shown here is derived from an EMBL/GenBank/DDBJ whole genome shotgun (WGS) entry which is preliminary data.</text>
</comment>
<comment type="cofactor">
    <cofactor evidence="1">
        <name>pyridoxal 5'-phosphate</name>
        <dbReference type="ChEBI" id="CHEBI:597326"/>
    </cofactor>
</comment>
<gene>
    <name evidence="7" type="ORF">CR194_19430</name>
</gene>
<dbReference type="EMBL" id="PDOD01000006">
    <property type="protein sequence ID" value="PYZ91790.1"/>
    <property type="molecule type" value="Genomic_DNA"/>
</dbReference>
<dbReference type="RefSeq" id="WP_110612184.1">
    <property type="nucleotide sequence ID" value="NZ_PDOD01000006.1"/>
</dbReference>
<dbReference type="EC" id="2.8.1.7" evidence="3"/>
<evidence type="ECO:0000313" key="7">
    <source>
        <dbReference type="EMBL" id="PYZ91790.1"/>
    </source>
</evidence>
<dbReference type="InterPro" id="IPR000192">
    <property type="entry name" value="Aminotrans_V_dom"/>
</dbReference>
<evidence type="ECO:0000256" key="2">
    <source>
        <dbReference type="ARBA" id="ARBA00010447"/>
    </source>
</evidence>
<dbReference type="PIRSF" id="PIRSF005572">
    <property type="entry name" value="NifS"/>
    <property type="match status" value="1"/>
</dbReference>
<accession>A0A323T9H9</accession>
<protein>
    <recommendedName>
        <fullName evidence="3">cysteine desulfurase</fullName>
        <ecNumber evidence="3">2.8.1.7</ecNumber>
    </recommendedName>
</protein>
<keyword evidence="4" id="KW-0663">Pyridoxal phosphate</keyword>
<organism evidence="7 8">
    <name type="scientific">Salipaludibacillus keqinensis</name>
    <dbReference type="NCBI Taxonomy" id="2045207"/>
    <lineage>
        <taxon>Bacteria</taxon>
        <taxon>Bacillati</taxon>
        <taxon>Bacillota</taxon>
        <taxon>Bacilli</taxon>
        <taxon>Bacillales</taxon>
        <taxon>Bacillaceae</taxon>
    </lineage>
</organism>
<proteinExistence type="inferred from homology"/>
<name>A0A323T9H9_9BACI</name>
<dbReference type="InterPro" id="IPR010969">
    <property type="entry name" value="Cys_dSase-rel_unknwn_funct"/>
</dbReference>
<dbReference type="InterPro" id="IPR015422">
    <property type="entry name" value="PyrdxlP-dep_Trfase_small"/>
</dbReference>
<dbReference type="SUPFAM" id="SSF53383">
    <property type="entry name" value="PLP-dependent transferases"/>
    <property type="match status" value="1"/>
</dbReference>
<dbReference type="GO" id="GO:0031071">
    <property type="term" value="F:cysteine desulfurase activity"/>
    <property type="evidence" value="ECO:0007669"/>
    <property type="project" value="UniProtKB-EC"/>
</dbReference>
<dbReference type="InterPro" id="IPR015424">
    <property type="entry name" value="PyrdxlP-dep_Trfase"/>
</dbReference>
<feature type="domain" description="Aminotransferase class V" evidence="6">
    <location>
        <begin position="2"/>
        <end position="371"/>
    </location>
</feature>
<evidence type="ECO:0000256" key="1">
    <source>
        <dbReference type="ARBA" id="ARBA00001933"/>
    </source>
</evidence>
<dbReference type="Proteomes" id="UP000248214">
    <property type="component" value="Unassembled WGS sequence"/>
</dbReference>
<sequence length="384" mass="41999">MIYFDQAASSFPKPPAVAKAMAEAVNDYGANPGRSGHQLSQRASGMIDQTRMKLQKMFRNQSSDRVVFSLNATTALNQAIQGISWEQGDRVISTAYEHNSVRRPLERVKAESGVEIDYVRPTDLLNNWVEAIESKLTERTKLVVVTHGSNVTGEMIPIQSIGSLLKDHPALFCVDASQTAGVVPINMVEMNIDMLAFPGHKGLLGPQGVGVLMVGNDVNLKPIIVGGTGTQSETPNQPAAWPVGWESGTLNTPGIVGLLKGLEEVERRGMIEIYEHEKELTLYCLEGLNRISDVHIVGPKRAENRLGVVSFNISDIDGNEIAMILDQHYGVAVRAGLHCSPLTHEFLGTIEKGLIRVSFGPYNTKEEVDTFLNAMKEIKESLLE</sequence>
<dbReference type="AlphaFoldDB" id="A0A323T9H9"/>
<evidence type="ECO:0000256" key="5">
    <source>
        <dbReference type="ARBA" id="ARBA00050776"/>
    </source>
</evidence>
<comment type="similarity">
    <text evidence="2">Belongs to the class-V pyridoxal-phosphate-dependent aminotransferase family. Csd subfamily.</text>
</comment>
<comment type="catalytic activity">
    <reaction evidence="5">
        <text>(sulfur carrier)-H + L-cysteine = (sulfur carrier)-SH + L-alanine</text>
        <dbReference type="Rhea" id="RHEA:43892"/>
        <dbReference type="Rhea" id="RHEA-COMP:14737"/>
        <dbReference type="Rhea" id="RHEA-COMP:14739"/>
        <dbReference type="ChEBI" id="CHEBI:29917"/>
        <dbReference type="ChEBI" id="CHEBI:35235"/>
        <dbReference type="ChEBI" id="CHEBI:57972"/>
        <dbReference type="ChEBI" id="CHEBI:64428"/>
        <dbReference type="EC" id="2.8.1.7"/>
    </reaction>
</comment>
<reference evidence="7 8" key="1">
    <citation type="submission" date="2017-10" db="EMBL/GenBank/DDBJ databases">
        <title>Bacillus sp. nov., a halophilic bacterium isolated from a Keqin Lake.</title>
        <authorList>
            <person name="Wang H."/>
        </authorList>
    </citation>
    <scope>NUCLEOTIDE SEQUENCE [LARGE SCALE GENOMIC DNA]</scope>
    <source>
        <strain evidence="7 8">KQ-12</strain>
    </source>
</reference>
<dbReference type="PANTHER" id="PTHR43586:SF4">
    <property type="entry name" value="ISOPENICILLIN N EPIMERASE"/>
    <property type="match status" value="1"/>
</dbReference>
<dbReference type="InterPro" id="IPR015421">
    <property type="entry name" value="PyrdxlP-dep_Trfase_major"/>
</dbReference>
<evidence type="ECO:0000313" key="8">
    <source>
        <dbReference type="Proteomes" id="UP000248214"/>
    </source>
</evidence>